<dbReference type="EMBL" id="KV442016">
    <property type="protein sequence ID" value="OAQ34716.1"/>
    <property type="molecule type" value="Genomic_DNA"/>
</dbReference>
<accession>A0A197KDF2</accession>
<reference evidence="5 6" key="1">
    <citation type="submission" date="2016-05" db="EMBL/GenBank/DDBJ databases">
        <title>Genome sequencing reveals origins of a unique bacterial endosymbiosis in the earliest lineages of terrestrial Fungi.</title>
        <authorList>
            <consortium name="DOE Joint Genome Institute"/>
            <person name="Uehling J."/>
            <person name="Gryganskyi A."/>
            <person name="Hameed K."/>
            <person name="Tschaplinski T."/>
            <person name="Misztal P."/>
            <person name="Wu S."/>
            <person name="Desiro A."/>
            <person name="Vande Pol N."/>
            <person name="Du Z.-Y."/>
            <person name="Zienkiewicz A."/>
            <person name="Zienkiewicz K."/>
            <person name="Morin E."/>
            <person name="Tisserant E."/>
            <person name="Splivallo R."/>
            <person name="Hainaut M."/>
            <person name="Henrissat B."/>
            <person name="Ohm R."/>
            <person name="Kuo A."/>
            <person name="Yan J."/>
            <person name="Lipzen A."/>
            <person name="Nolan M."/>
            <person name="Labutti K."/>
            <person name="Barry K."/>
            <person name="Goldstein A."/>
            <person name="Labbe J."/>
            <person name="Schadt C."/>
            <person name="Tuskan G."/>
            <person name="Grigoriev I."/>
            <person name="Martin F."/>
            <person name="Vilgalys R."/>
            <person name="Bonito G."/>
        </authorList>
    </citation>
    <scope>NUCLEOTIDE SEQUENCE [LARGE SCALE GENOMIC DNA]</scope>
    <source>
        <strain evidence="5 6">AG-77</strain>
    </source>
</reference>
<dbReference type="GO" id="GO:0047372">
    <property type="term" value="F:monoacylglycerol lipase activity"/>
    <property type="evidence" value="ECO:0007669"/>
    <property type="project" value="TreeGrafter"/>
</dbReference>
<dbReference type="GO" id="GO:0051793">
    <property type="term" value="P:medium-chain fatty acid catabolic process"/>
    <property type="evidence" value="ECO:0007669"/>
    <property type="project" value="TreeGrafter"/>
</dbReference>
<dbReference type="GO" id="GO:0051792">
    <property type="term" value="P:medium-chain fatty acid biosynthetic process"/>
    <property type="evidence" value="ECO:0007669"/>
    <property type="project" value="TreeGrafter"/>
</dbReference>
<keyword evidence="3" id="KW-1133">Transmembrane helix</keyword>
<evidence type="ECO:0000313" key="5">
    <source>
        <dbReference type="EMBL" id="OAQ34716.1"/>
    </source>
</evidence>
<feature type="active site" description="Charge relay system" evidence="2">
    <location>
        <position position="396"/>
    </location>
</feature>
<feature type="transmembrane region" description="Helical" evidence="3">
    <location>
        <begin position="26"/>
        <end position="50"/>
    </location>
</feature>
<dbReference type="PANTHER" id="PTHR10794:SF63">
    <property type="entry name" value="ALPHA_BETA HYDROLASE 1, ISOFORM A"/>
    <property type="match status" value="1"/>
</dbReference>
<sequence>MDHITHLFKSGPSALWSTLQDTPPSIVVPLITITAALPIVLFSLYHAYAVSPVILIHNKSPVSITTYDSKTDTTKREDLVEYIKKNCPSLFGPGAVYRPTPWLANGHLQTACSAMKEFKDLYQIDYHRELLSTPDGGTVSIDWAPSLKQLPADSTPTLVLLHGLTGGSYESYIRALVDHVTKVYGYRCVVFNARGCANTQVTSPQLFSGGYTEDIRMVVKHLRKTLPESKMMGVGFSLGSNILMNYMGEEGDRCEFLAAMSVGNPFDMLGSCLAIERGWFTRKVYAPAMGGNLKKVLLDHADAFKNTNIIDLDTVRSEVVRMRQFDDQVTRKVYGYETVSQYYRAASSANRILAIKRPFLCLNAQDDPIAVDEILPRDEVCANPYGLMATTAHGGHLGWFEGMSNPTRWCTKPLAEYCAAIFEADRRSISETRDAPSAVRHFAIEE</sequence>
<dbReference type="InterPro" id="IPR050960">
    <property type="entry name" value="AB_hydrolase_4_sf"/>
</dbReference>
<evidence type="ECO:0000259" key="4">
    <source>
        <dbReference type="Pfam" id="PF00561"/>
    </source>
</evidence>
<organism evidence="5 6">
    <name type="scientific">Linnemannia elongata AG-77</name>
    <dbReference type="NCBI Taxonomy" id="1314771"/>
    <lineage>
        <taxon>Eukaryota</taxon>
        <taxon>Fungi</taxon>
        <taxon>Fungi incertae sedis</taxon>
        <taxon>Mucoromycota</taxon>
        <taxon>Mortierellomycotina</taxon>
        <taxon>Mortierellomycetes</taxon>
        <taxon>Mortierellales</taxon>
        <taxon>Mortierellaceae</taxon>
        <taxon>Linnemannia</taxon>
    </lineage>
</organism>
<dbReference type="Gene3D" id="3.40.50.1820">
    <property type="entry name" value="alpha/beta hydrolase"/>
    <property type="match status" value="1"/>
</dbReference>
<keyword evidence="3" id="KW-0472">Membrane</keyword>
<dbReference type="OrthoDB" id="5954035at2759"/>
<dbReference type="PIRSF" id="PIRSF005211">
    <property type="entry name" value="Ab_hydro_YheT"/>
    <property type="match status" value="1"/>
</dbReference>
<dbReference type="STRING" id="1314771.A0A197KDF2"/>
<dbReference type="InterPro" id="IPR012020">
    <property type="entry name" value="ABHD4"/>
</dbReference>
<dbReference type="PANTHER" id="PTHR10794">
    <property type="entry name" value="ABHYDROLASE DOMAIN-CONTAINING PROTEIN"/>
    <property type="match status" value="1"/>
</dbReference>
<keyword evidence="6" id="KW-1185">Reference proteome</keyword>
<evidence type="ECO:0000256" key="1">
    <source>
        <dbReference type="ARBA" id="ARBA00010884"/>
    </source>
</evidence>
<evidence type="ECO:0000256" key="2">
    <source>
        <dbReference type="PIRSR" id="PIRSR005211-1"/>
    </source>
</evidence>
<comment type="similarity">
    <text evidence="1">Belongs to the AB hydrolase superfamily. AB hydrolase 4 family.</text>
</comment>
<keyword evidence="5" id="KW-0378">Hydrolase</keyword>
<feature type="active site" description="Charge relay system" evidence="2">
    <location>
        <position position="237"/>
    </location>
</feature>
<evidence type="ECO:0000256" key="3">
    <source>
        <dbReference type="SAM" id="Phobius"/>
    </source>
</evidence>
<dbReference type="Proteomes" id="UP000078512">
    <property type="component" value="Unassembled WGS sequence"/>
</dbReference>
<feature type="active site" description="Charge relay system" evidence="2">
    <location>
        <position position="367"/>
    </location>
</feature>
<dbReference type="AlphaFoldDB" id="A0A197KDF2"/>
<protein>
    <submittedName>
        <fullName evidence="5">AB-hydrolase YheT</fullName>
    </submittedName>
</protein>
<dbReference type="SUPFAM" id="SSF53474">
    <property type="entry name" value="alpha/beta-Hydrolases"/>
    <property type="match status" value="1"/>
</dbReference>
<dbReference type="InterPro" id="IPR000073">
    <property type="entry name" value="AB_hydrolase_1"/>
</dbReference>
<dbReference type="GO" id="GO:0008126">
    <property type="term" value="F:acetylesterase activity"/>
    <property type="evidence" value="ECO:0007669"/>
    <property type="project" value="TreeGrafter"/>
</dbReference>
<gene>
    <name evidence="5" type="ORF">K457DRAFT_133177</name>
</gene>
<keyword evidence="3" id="KW-0812">Transmembrane</keyword>
<name>A0A197KDF2_9FUNG</name>
<feature type="domain" description="AB hydrolase-1" evidence="4">
    <location>
        <begin position="156"/>
        <end position="375"/>
    </location>
</feature>
<evidence type="ECO:0000313" key="6">
    <source>
        <dbReference type="Proteomes" id="UP000078512"/>
    </source>
</evidence>
<dbReference type="Pfam" id="PF00561">
    <property type="entry name" value="Abhydrolase_1"/>
    <property type="match status" value="1"/>
</dbReference>
<proteinExistence type="inferred from homology"/>
<dbReference type="InterPro" id="IPR029058">
    <property type="entry name" value="AB_hydrolase_fold"/>
</dbReference>